<reference evidence="3" key="1">
    <citation type="submission" date="2020-05" db="EMBL/GenBank/DDBJ databases">
        <authorList>
            <person name="Chiriac C."/>
            <person name="Salcher M."/>
            <person name="Ghai R."/>
            <person name="Kavagutti S V."/>
        </authorList>
    </citation>
    <scope>NUCLEOTIDE SEQUENCE</scope>
</reference>
<feature type="transmembrane region" description="Helical" evidence="1">
    <location>
        <begin position="650"/>
        <end position="671"/>
    </location>
</feature>
<feature type="transmembrane region" description="Helical" evidence="1">
    <location>
        <begin position="683"/>
        <end position="703"/>
    </location>
</feature>
<keyword evidence="1" id="KW-0812">Transmembrane</keyword>
<feature type="transmembrane region" description="Helical" evidence="1">
    <location>
        <begin position="156"/>
        <end position="175"/>
    </location>
</feature>
<feature type="transmembrane region" description="Helical" evidence="1">
    <location>
        <begin position="206"/>
        <end position="225"/>
    </location>
</feature>
<dbReference type="InterPro" id="IPR029063">
    <property type="entry name" value="SAM-dependent_MTases_sf"/>
</dbReference>
<dbReference type="EMBL" id="CAFBPQ010000033">
    <property type="protein sequence ID" value="CAB5027533.1"/>
    <property type="molecule type" value="Genomic_DNA"/>
</dbReference>
<evidence type="ECO:0000256" key="1">
    <source>
        <dbReference type="SAM" id="Phobius"/>
    </source>
</evidence>
<gene>
    <name evidence="2" type="ORF">UFOPK3897_01526</name>
    <name evidence="3" type="ORF">UFOPK4121_01067</name>
</gene>
<dbReference type="SUPFAM" id="SSF53335">
    <property type="entry name" value="S-adenosyl-L-methionine-dependent methyltransferases"/>
    <property type="match status" value="1"/>
</dbReference>
<feature type="transmembrane region" description="Helical" evidence="1">
    <location>
        <begin position="120"/>
        <end position="144"/>
    </location>
</feature>
<accession>A0A6J7RFD6</accession>
<sequence>MANAIEASPESNSRGHYLDIFLVSAAALLLEISYTRIISFKLFYYYTYLVIGLALLGIGTGGVIVAVSKRLRGASTDVILLWGSLTAALSVGIGYLVIAVTSFDTFAVWDYGTWASFTNIARLLVICGALFISFVSVGVIIATLFARRPDRISRLYFADLIGAGLACAAVVYLLSSIGPPATIFLAGSLLALVGVRIAIRIRSRSLPVAVGLLAVLAVAAIKPAILPEQKLEASKVQVSESDTDYSSWSPLFRVDVFSTPGNSRSLFHDGLLGSQIDEYNGDVKTLSRFSQDPRAFPFAALGAPPNKELIIGAAGGHEILASLYFRAKNIDAVELNPVTHKLLTEVFADYAGNIAQDPRVNYVNDEGRSFLARQSGDYDLIWYPAPDSYSASNAASAGAFVLSESYLYTTEAIHESLDHLRRDGIVAAQFGEYDYATQPNRTTRYVSTARQALVDAGVKNSARHFVVIRNTDAIANTLSTVLVKRTPFTPSEISAITTNIAAVPGSTLVYAPGREGDGSAPDLLIRTPQSKLDAWYGSYPFDVTPVTDNKPFFWHFTKFGSVVSDFSDPISRSDREVQVGERVLLLLLLVSIIFAAVFLLLPFIAIRNIWSGLKRKPMAALYFSALGLGFIFFEITLIQRLTLFLGLPTYSLTVTLGSILIFTGVGALLSGRYQAHRERVIKILVSVLGLLTIFYLFALPSLTNELLSLPLPARVLFSFAVLAPLGICLGAFMPLGLGAVSNLSEYPREYVAWGWAVNGFASVVGSVLSTILAMEFGLNVVLVLAFTLYLVALVALRSLLRPVLTKVSV</sequence>
<feature type="transmembrane region" description="Helical" evidence="1">
    <location>
        <begin position="17"/>
        <end position="37"/>
    </location>
</feature>
<protein>
    <submittedName>
        <fullName evidence="3">Unannotated protein</fullName>
    </submittedName>
</protein>
<name>A0A6J7RFD6_9ZZZZ</name>
<feature type="transmembrane region" description="Helical" evidence="1">
    <location>
        <begin position="752"/>
        <end position="774"/>
    </location>
</feature>
<feature type="transmembrane region" description="Helical" evidence="1">
    <location>
        <begin position="583"/>
        <end position="606"/>
    </location>
</feature>
<keyword evidence="1" id="KW-0472">Membrane</keyword>
<feature type="transmembrane region" description="Helical" evidence="1">
    <location>
        <begin position="79"/>
        <end position="100"/>
    </location>
</feature>
<dbReference type="EMBL" id="CAFBOF010000054">
    <property type="protein sequence ID" value="CAB4987486.1"/>
    <property type="molecule type" value="Genomic_DNA"/>
</dbReference>
<dbReference type="InterPro" id="IPR036259">
    <property type="entry name" value="MFS_trans_sf"/>
</dbReference>
<proteinExistence type="predicted"/>
<dbReference type="Gene3D" id="3.40.50.150">
    <property type="entry name" value="Vaccinia Virus protein VP39"/>
    <property type="match status" value="1"/>
</dbReference>
<dbReference type="SUPFAM" id="SSF103473">
    <property type="entry name" value="MFS general substrate transporter"/>
    <property type="match status" value="1"/>
</dbReference>
<evidence type="ECO:0000313" key="3">
    <source>
        <dbReference type="EMBL" id="CAB5027533.1"/>
    </source>
</evidence>
<feature type="transmembrane region" description="Helical" evidence="1">
    <location>
        <begin position="181"/>
        <end position="199"/>
    </location>
</feature>
<dbReference type="AlphaFoldDB" id="A0A6J7RFD6"/>
<feature type="transmembrane region" description="Helical" evidence="1">
    <location>
        <begin position="43"/>
        <end position="67"/>
    </location>
</feature>
<feature type="transmembrane region" description="Helical" evidence="1">
    <location>
        <begin position="618"/>
        <end position="638"/>
    </location>
</feature>
<keyword evidence="1" id="KW-1133">Transmembrane helix</keyword>
<organism evidence="3">
    <name type="scientific">freshwater metagenome</name>
    <dbReference type="NCBI Taxonomy" id="449393"/>
    <lineage>
        <taxon>unclassified sequences</taxon>
        <taxon>metagenomes</taxon>
        <taxon>ecological metagenomes</taxon>
    </lineage>
</organism>
<feature type="transmembrane region" description="Helical" evidence="1">
    <location>
        <begin position="780"/>
        <end position="800"/>
    </location>
</feature>
<evidence type="ECO:0000313" key="2">
    <source>
        <dbReference type="EMBL" id="CAB4987486.1"/>
    </source>
</evidence>
<feature type="transmembrane region" description="Helical" evidence="1">
    <location>
        <begin position="715"/>
        <end position="740"/>
    </location>
</feature>